<evidence type="ECO:0000313" key="1">
    <source>
        <dbReference type="EMBL" id="GMS83919.1"/>
    </source>
</evidence>
<feature type="non-terminal residue" evidence="1">
    <location>
        <position position="1"/>
    </location>
</feature>
<organism evidence="1 2">
    <name type="scientific">Pristionchus entomophagus</name>
    <dbReference type="NCBI Taxonomy" id="358040"/>
    <lineage>
        <taxon>Eukaryota</taxon>
        <taxon>Metazoa</taxon>
        <taxon>Ecdysozoa</taxon>
        <taxon>Nematoda</taxon>
        <taxon>Chromadorea</taxon>
        <taxon>Rhabditida</taxon>
        <taxon>Rhabditina</taxon>
        <taxon>Diplogasteromorpha</taxon>
        <taxon>Diplogasteroidea</taxon>
        <taxon>Neodiplogasteridae</taxon>
        <taxon>Pristionchus</taxon>
    </lineage>
</organism>
<comment type="caution">
    <text evidence="1">The sequence shown here is derived from an EMBL/GenBank/DDBJ whole genome shotgun (WGS) entry which is preliminary data.</text>
</comment>
<dbReference type="Proteomes" id="UP001432027">
    <property type="component" value="Unassembled WGS sequence"/>
</dbReference>
<keyword evidence="2" id="KW-1185">Reference proteome</keyword>
<protein>
    <recommendedName>
        <fullName evidence="3">Ribosomal protein</fullName>
    </recommendedName>
</protein>
<sequence>SIGDLIKDLDPADNLSEQLQGLDLEVSPRIRRETHPSQLSFSSIATTTFLPSSLLLISRLEIESKPLSPPFGRVATSKKYCLATSHASLTFFMSRALFMRSTTPRFFACSSISSSSTARTLVVRAPFATRSVRWRDRSRGAERRVRIE</sequence>
<name>A0AAV5SUN1_9BILA</name>
<evidence type="ECO:0008006" key="3">
    <source>
        <dbReference type="Google" id="ProtNLM"/>
    </source>
</evidence>
<reference evidence="1" key="1">
    <citation type="submission" date="2023-10" db="EMBL/GenBank/DDBJ databases">
        <title>Genome assembly of Pristionchus species.</title>
        <authorList>
            <person name="Yoshida K."/>
            <person name="Sommer R.J."/>
        </authorList>
    </citation>
    <scope>NUCLEOTIDE SEQUENCE</scope>
    <source>
        <strain evidence="1">RS0144</strain>
    </source>
</reference>
<gene>
    <name evidence="1" type="ORF">PENTCL1PPCAC_6094</name>
</gene>
<evidence type="ECO:0000313" key="2">
    <source>
        <dbReference type="Proteomes" id="UP001432027"/>
    </source>
</evidence>
<accession>A0AAV5SUN1</accession>
<proteinExistence type="predicted"/>
<dbReference type="EMBL" id="BTSX01000002">
    <property type="protein sequence ID" value="GMS83919.1"/>
    <property type="molecule type" value="Genomic_DNA"/>
</dbReference>
<dbReference type="AlphaFoldDB" id="A0AAV5SUN1"/>